<evidence type="ECO:0000256" key="2">
    <source>
        <dbReference type="ARBA" id="ARBA00022737"/>
    </source>
</evidence>
<keyword evidence="2" id="KW-0677">Repeat</keyword>
<evidence type="ECO:0000313" key="6">
    <source>
        <dbReference type="Proteomes" id="UP000613740"/>
    </source>
</evidence>
<evidence type="ECO:0000256" key="1">
    <source>
        <dbReference type="ARBA" id="ARBA00022679"/>
    </source>
</evidence>
<dbReference type="PANTHER" id="PTHR11364">
    <property type="entry name" value="THIOSULFATE SULFERTANSFERASE"/>
    <property type="match status" value="1"/>
</dbReference>
<dbReference type="InterPro" id="IPR001307">
    <property type="entry name" value="Thiosulphate_STrfase_CS"/>
</dbReference>
<dbReference type="SMART" id="SM00450">
    <property type="entry name" value="RHOD"/>
    <property type="match status" value="1"/>
</dbReference>
<dbReference type="AlphaFoldDB" id="A0A835SNE1"/>
<dbReference type="PROSITE" id="PS50206">
    <property type="entry name" value="RHODANESE_3"/>
    <property type="match status" value="1"/>
</dbReference>
<dbReference type="InterPro" id="IPR001763">
    <property type="entry name" value="Rhodanese-like_dom"/>
</dbReference>
<dbReference type="Gene3D" id="3.40.250.10">
    <property type="entry name" value="Rhodanese-like domain"/>
    <property type="match status" value="1"/>
</dbReference>
<dbReference type="GO" id="GO:0005739">
    <property type="term" value="C:mitochondrion"/>
    <property type="evidence" value="ECO:0007669"/>
    <property type="project" value="TreeGrafter"/>
</dbReference>
<protein>
    <recommendedName>
        <fullName evidence="4">Rhodanese domain-containing protein</fullName>
    </recommendedName>
</protein>
<evidence type="ECO:0000256" key="3">
    <source>
        <dbReference type="SAM" id="MobiDB-lite"/>
    </source>
</evidence>
<sequence>MMRSSRLARAVRALPEHGPVVDTTWLKRNLEEDIRIFDARGSAGGALAAEQGAQAAPVGGARPTADYDGYLEGHVPGAVFVNWTRDGARYLDHGAAGGDGGEQEGQEEAQEEQEEEGRASTSGRPWDGWRRRLARPSGGSTGSGLLAAESDPDVYVPCLEARGLSAEQAVVVYDDGRSMTAARVWWSLLLFGHPRPYILAGGWDAWRAGGGGSELYEPCPLKLSTTFEAEPRPQYRASAGEFIAAAEQGATAAAAAGGGPGPVAVLLLPEGRGEGLDAGPLPPGLRGLALADLLPVASAAAAGAGRGAGAELLTEAAAIACAAGDGQKAELQRALRARLGVGLGLEAGALGNVGARLLLASPHDAGVSACVLGALLNGAGHSNWAVCDLL</sequence>
<accession>A0A835SNE1</accession>
<comment type="caution">
    <text evidence="5">The sequence shown here is derived from an EMBL/GenBank/DDBJ whole genome shotgun (WGS) entry which is preliminary data.</text>
</comment>
<keyword evidence="1" id="KW-0808">Transferase</keyword>
<feature type="region of interest" description="Disordered" evidence="3">
    <location>
        <begin position="91"/>
        <end position="146"/>
    </location>
</feature>
<dbReference type="EMBL" id="JAEHOD010000079">
    <property type="protein sequence ID" value="KAG2430357.1"/>
    <property type="molecule type" value="Genomic_DNA"/>
</dbReference>
<reference evidence="5" key="1">
    <citation type="journal article" date="2020" name="bioRxiv">
        <title>Comparative genomics of Chlamydomonas.</title>
        <authorList>
            <person name="Craig R.J."/>
            <person name="Hasan A.R."/>
            <person name="Ness R.W."/>
            <person name="Keightley P.D."/>
        </authorList>
    </citation>
    <scope>NUCLEOTIDE SEQUENCE</scope>
    <source>
        <strain evidence="5">CCAP 11/173</strain>
    </source>
</reference>
<dbReference type="OrthoDB" id="270167at2759"/>
<organism evidence="5 6">
    <name type="scientific">Chlamydomonas schloesseri</name>
    <dbReference type="NCBI Taxonomy" id="2026947"/>
    <lineage>
        <taxon>Eukaryota</taxon>
        <taxon>Viridiplantae</taxon>
        <taxon>Chlorophyta</taxon>
        <taxon>core chlorophytes</taxon>
        <taxon>Chlorophyceae</taxon>
        <taxon>CS clade</taxon>
        <taxon>Chlamydomonadales</taxon>
        <taxon>Chlamydomonadaceae</taxon>
        <taxon>Chlamydomonas</taxon>
    </lineage>
</organism>
<feature type="domain" description="Rhodanese" evidence="4">
    <location>
        <begin position="30"/>
        <end position="215"/>
    </location>
</feature>
<proteinExistence type="predicted"/>
<gene>
    <name evidence="5" type="ORF">HYH02_013719</name>
</gene>
<dbReference type="InterPro" id="IPR036873">
    <property type="entry name" value="Rhodanese-like_dom_sf"/>
</dbReference>
<dbReference type="Pfam" id="PF00581">
    <property type="entry name" value="Rhodanese"/>
    <property type="match status" value="1"/>
</dbReference>
<feature type="compositionally biased region" description="Acidic residues" evidence="3">
    <location>
        <begin position="101"/>
        <end position="115"/>
    </location>
</feature>
<dbReference type="GO" id="GO:0004792">
    <property type="term" value="F:thiosulfate-cyanide sulfurtransferase activity"/>
    <property type="evidence" value="ECO:0007669"/>
    <property type="project" value="InterPro"/>
</dbReference>
<keyword evidence="6" id="KW-1185">Reference proteome</keyword>
<name>A0A835SNE1_9CHLO</name>
<dbReference type="SUPFAM" id="SSF52821">
    <property type="entry name" value="Rhodanese/Cell cycle control phosphatase"/>
    <property type="match status" value="1"/>
</dbReference>
<evidence type="ECO:0000313" key="5">
    <source>
        <dbReference type="EMBL" id="KAG2430357.1"/>
    </source>
</evidence>
<dbReference type="PROSITE" id="PS00380">
    <property type="entry name" value="RHODANESE_1"/>
    <property type="match status" value="1"/>
</dbReference>
<evidence type="ECO:0000259" key="4">
    <source>
        <dbReference type="PROSITE" id="PS50206"/>
    </source>
</evidence>
<dbReference type="InterPro" id="IPR045078">
    <property type="entry name" value="TST/MPST-like"/>
</dbReference>
<dbReference type="Proteomes" id="UP000613740">
    <property type="component" value="Unassembled WGS sequence"/>
</dbReference>
<dbReference type="PANTHER" id="PTHR11364:SF27">
    <property type="entry name" value="SULFURTRANSFERASE"/>
    <property type="match status" value="1"/>
</dbReference>